<dbReference type="EMBL" id="CM023473">
    <property type="protein sequence ID" value="KAH7955185.1"/>
    <property type="molecule type" value="Genomic_DNA"/>
</dbReference>
<evidence type="ECO:0000313" key="2">
    <source>
        <dbReference type="Proteomes" id="UP000821865"/>
    </source>
</evidence>
<organism evidence="1 2">
    <name type="scientific">Dermacentor silvarum</name>
    <name type="common">Tick</name>
    <dbReference type="NCBI Taxonomy" id="543639"/>
    <lineage>
        <taxon>Eukaryota</taxon>
        <taxon>Metazoa</taxon>
        <taxon>Ecdysozoa</taxon>
        <taxon>Arthropoda</taxon>
        <taxon>Chelicerata</taxon>
        <taxon>Arachnida</taxon>
        <taxon>Acari</taxon>
        <taxon>Parasitiformes</taxon>
        <taxon>Ixodida</taxon>
        <taxon>Ixodoidea</taxon>
        <taxon>Ixodidae</taxon>
        <taxon>Rhipicephalinae</taxon>
        <taxon>Dermacentor</taxon>
    </lineage>
</organism>
<name>A0ACB8D1C8_DERSI</name>
<proteinExistence type="predicted"/>
<evidence type="ECO:0000313" key="1">
    <source>
        <dbReference type="EMBL" id="KAH7955185.1"/>
    </source>
</evidence>
<sequence>MMEGQVEVTTLREEHYDPSDWTKIIGTYQGKSQSKFRIEDTKQKACEEHTGTLPASTWRPTYRPNPAHLRATRQVKRRRRLFLPNIQPQLLLRCLCERRIYPMEQKCNYACTRVHPTTRASIFDGYTCTVATSSQEAALNLVKIRSITLNAKSYGVAAYIVPAADTVSGVISNAFWDKTEEELLQDQQARNPEAGILLARRMGKDPSPLESYTMGECTCARHIARDQRPARAVAPQDTDMMCAQNRKDGYVPDAAKITAKTEHVSACPDASCAAESALRE</sequence>
<keyword evidence="2" id="KW-1185">Reference proteome</keyword>
<protein>
    <submittedName>
        <fullName evidence="1">Uncharacterized protein</fullName>
    </submittedName>
</protein>
<gene>
    <name evidence="1" type="ORF">HPB49_025322</name>
</gene>
<reference evidence="1" key="1">
    <citation type="submission" date="2020-05" db="EMBL/GenBank/DDBJ databases">
        <title>Large-scale comparative analyses of tick genomes elucidate their genetic diversity and vector capacities.</title>
        <authorList>
            <person name="Jia N."/>
            <person name="Wang J."/>
            <person name="Shi W."/>
            <person name="Du L."/>
            <person name="Sun Y."/>
            <person name="Zhan W."/>
            <person name="Jiang J."/>
            <person name="Wang Q."/>
            <person name="Zhang B."/>
            <person name="Ji P."/>
            <person name="Sakyi L.B."/>
            <person name="Cui X."/>
            <person name="Yuan T."/>
            <person name="Jiang B."/>
            <person name="Yang W."/>
            <person name="Lam T.T.-Y."/>
            <person name="Chang Q."/>
            <person name="Ding S."/>
            <person name="Wang X."/>
            <person name="Zhu J."/>
            <person name="Ruan X."/>
            <person name="Zhao L."/>
            <person name="Wei J."/>
            <person name="Que T."/>
            <person name="Du C."/>
            <person name="Cheng J."/>
            <person name="Dai P."/>
            <person name="Han X."/>
            <person name="Huang E."/>
            <person name="Gao Y."/>
            <person name="Liu J."/>
            <person name="Shao H."/>
            <person name="Ye R."/>
            <person name="Li L."/>
            <person name="Wei W."/>
            <person name="Wang X."/>
            <person name="Wang C."/>
            <person name="Yang T."/>
            <person name="Huo Q."/>
            <person name="Li W."/>
            <person name="Guo W."/>
            <person name="Chen H."/>
            <person name="Zhou L."/>
            <person name="Ni X."/>
            <person name="Tian J."/>
            <person name="Zhou Y."/>
            <person name="Sheng Y."/>
            <person name="Liu T."/>
            <person name="Pan Y."/>
            <person name="Xia L."/>
            <person name="Li J."/>
            <person name="Zhao F."/>
            <person name="Cao W."/>
        </authorList>
    </citation>
    <scope>NUCLEOTIDE SEQUENCE</scope>
    <source>
        <strain evidence="1">Dsil-2018</strain>
    </source>
</reference>
<accession>A0ACB8D1C8</accession>
<dbReference type="Proteomes" id="UP000821865">
    <property type="component" value="Chromosome 4"/>
</dbReference>
<comment type="caution">
    <text evidence="1">The sequence shown here is derived from an EMBL/GenBank/DDBJ whole genome shotgun (WGS) entry which is preliminary data.</text>
</comment>